<dbReference type="SUPFAM" id="SSF48452">
    <property type="entry name" value="TPR-like"/>
    <property type="match status" value="1"/>
</dbReference>
<reference evidence="1 2" key="1">
    <citation type="submission" date="2023-03" db="EMBL/GenBank/DDBJ databases">
        <title>Paludisphaera mucosa sp. nov. a novel planctomycete from northern fen.</title>
        <authorList>
            <person name="Ivanova A."/>
        </authorList>
    </citation>
    <scope>NUCLEOTIDE SEQUENCE [LARGE SCALE GENOMIC DNA]</scope>
    <source>
        <strain evidence="1 2">Pla2</strain>
    </source>
</reference>
<sequence>MAEYLVTGRDSAGRSATERIEAGSADDAVRIAREARGLDEVVLHTDDVGALYSRQAAVAEVVSPRDYLRFRDLPAPIAGFLVVSKAIYRRSRGLILLAAAVLAYRRWRGWPWTAIDWLQAFVVIWPMIFAAAAQLLRERAGRYGKLIEAVAWGRREDALRAADGLKGSRVPPEELAFRRAQALAGLGRLDEALAVIATYGDGEAMAGWLYNGRLPEIYNAAKRPDDSRTALERAAELAPGNPSILLDLGGFEIRHGRNPRRARELPARAREHALSDVLTPFALALEGKILRDEGRPREAIPLLVDARRRLSALRHASPLVGGAVDYLDADLALALAAAGDVDAALRHARRALPRLQALKGVDILDRLRSALGPDVEG</sequence>
<dbReference type="Gene3D" id="1.25.40.10">
    <property type="entry name" value="Tetratricopeptide repeat domain"/>
    <property type="match status" value="1"/>
</dbReference>
<gene>
    <name evidence="1" type="ORF">PZE19_27465</name>
</gene>
<proteinExistence type="predicted"/>
<keyword evidence="2" id="KW-1185">Reference proteome</keyword>
<name>A0ABT6FIV4_9BACT</name>
<evidence type="ECO:0000313" key="2">
    <source>
        <dbReference type="Proteomes" id="UP001216907"/>
    </source>
</evidence>
<comment type="caution">
    <text evidence="1">The sequence shown here is derived from an EMBL/GenBank/DDBJ whole genome shotgun (WGS) entry which is preliminary data.</text>
</comment>
<dbReference type="RefSeq" id="WP_277863796.1">
    <property type="nucleotide sequence ID" value="NZ_JARRAG010000002.1"/>
</dbReference>
<evidence type="ECO:0000313" key="1">
    <source>
        <dbReference type="EMBL" id="MDG3007518.1"/>
    </source>
</evidence>
<evidence type="ECO:0008006" key="3">
    <source>
        <dbReference type="Google" id="ProtNLM"/>
    </source>
</evidence>
<dbReference type="Proteomes" id="UP001216907">
    <property type="component" value="Unassembled WGS sequence"/>
</dbReference>
<dbReference type="InterPro" id="IPR011990">
    <property type="entry name" value="TPR-like_helical_dom_sf"/>
</dbReference>
<organism evidence="1 2">
    <name type="scientific">Paludisphaera mucosa</name>
    <dbReference type="NCBI Taxonomy" id="3030827"/>
    <lineage>
        <taxon>Bacteria</taxon>
        <taxon>Pseudomonadati</taxon>
        <taxon>Planctomycetota</taxon>
        <taxon>Planctomycetia</taxon>
        <taxon>Isosphaerales</taxon>
        <taxon>Isosphaeraceae</taxon>
        <taxon>Paludisphaera</taxon>
    </lineage>
</organism>
<protein>
    <recommendedName>
        <fullName evidence="3">Tetratricopeptide repeat protein</fullName>
    </recommendedName>
</protein>
<accession>A0ABT6FIV4</accession>
<dbReference type="EMBL" id="JARRAG010000002">
    <property type="protein sequence ID" value="MDG3007518.1"/>
    <property type="molecule type" value="Genomic_DNA"/>
</dbReference>